<organism evidence="2 3">
    <name type="scientific">Oryza sativa subsp. japonica</name>
    <name type="common">Rice</name>
    <dbReference type="NCBI Taxonomy" id="39947"/>
    <lineage>
        <taxon>Eukaryota</taxon>
        <taxon>Viridiplantae</taxon>
        <taxon>Streptophyta</taxon>
        <taxon>Embryophyta</taxon>
        <taxon>Tracheophyta</taxon>
        <taxon>Spermatophyta</taxon>
        <taxon>Magnoliopsida</taxon>
        <taxon>Liliopsida</taxon>
        <taxon>Poales</taxon>
        <taxon>Poaceae</taxon>
        <taxon>BOP clade</taxon>
        <taxon>Oryzoideae</taxon>
        <taxon>Oryzeae</taxon>
        <taxon>Oryzinae</taxon>
        <taxon>Oryza</taxon>
        <taxon>Oryza sativa</taxon>
    </lineage>
</organism>
<accession>Q5Z5Z9</accession>
<protein>
    <submittedName>
        <fullName evidence="2">Uncharacterized protein</fullName>
    </submittedName>
</protein>
<reference evidence="3" key="2">
    <citation type="journal article" date="2008" name="Nucleic Acids Res.">
        <title>The rice annotation project database (RAP-DB): 2008 update.</title>
        <authorList>
            <consortium name="The rice annotation project (RAP)"/>
        </authorList>
    </citation>
    <scope>GENOME REANNOTATION</scope>
    <source>
        <strain evidence="3">cv. Nipponbare</strain>
    </source>
</reference>
<evidence type="ECO:0000313" key="3">
    <source>
        <dbReference type="Proteomes" id="UP000000763"/>
    </source>
</evidence>
<proteinExistence type="predicted"/>
<dbReference type="EMBL" id="AP005461">
    <property type="protein sequence ID" value="BAD61957.1"/>
    <property type="molecule type" value="Genomic_DNA"/>
</dbReference>
<feature type="region of interest" description="Disordered" evidence="1">
    <location>
        <begin position="1"/>
        <end position="170"/>
    </location>
</feature>
<dbReference type="Proteomes" id="UP000000763">
    <property type="component" value="Chromosome 6"/>
</dbReference>
<feature type="compositionally biased region" description="Low complexity" evidence="1">
    <location>
        <begin position="119"/>
        <end position="129"/>
    </location>
</feature>
<evidence type="ECO:0000313" key="2">
    <source>
        <dbReference type="EMBL" id="BAD61957.1"/>
    </source>
</evidence>
<feature type="compositionally biased region" description="Basic and acidic residues" evidence="1">
    <location>
        <begin position="55"/>
        <end position="65"/>
    </location>
</feature>
<evidence type="ECO:0000256" key="1">
    <source>
        <dbReference type="SAM" id="MobiDB-lite"/>
    </source>
</evidence>
<feature type="compositionally biased region" description="Basic and acidic residues" evidence="1">
    <location>
        <begin position="1"/>
        <end position="15"/>
    </location>
</feature>
<feature type="compositionally biased region" description="Basic residues" evidence="1">
    <location>
        <begin position="16"/>
        <end position="30"/>
    </location>
</feature>
<dbReference type="AlphaFoldDB" id="Q5Z5Z9"/>
<reference evidence="3" key="1">
    <citation type="journal article" date="2005" name="Nature">
        <title>The map-based sequence of the rice genome.</title>
        <authorList>
            <consortium name="International rice genome sequencing project (IRGSP)"/>
            <person name="Matsumoto T."/>
            <person name="Wu J."/>
            <person name="Kanamori H."/>
            <person name="Katayose Y."/>
            <person name="Fujisawa M."/>
            <person name="Namiki N."/>
            <person name="Mizuno H."/>
            <person name="Yamamoto K."/>
            <person name="Antonio B.A."/>
            <person name="Baba T."/>
            <person name="Sakata K."/>
            <person name="Nagamura Y."/>
            <person name="Aoki H."/>
            <person name="Arikawa K."/>
            <person name="Arita K."/>
            <person name="Bito T."/>
            <person name="Chiden Y."/>
            <person name="Fujitsuka N."/>
            <person name="Fukunaka R."/>
            <person name="Hamada M."/>
            <person name="Harada C."/>
            <person name="Hayashi A."/>
            <person name="Hijishita S."/>
            <person name="Honda M."/>
            <person name="Hosokawa S."/>
            <person name="Ichikawa Y."/>
            <person name="Idonuma A."/>
            <person name="Iijima M."/>
            <person name="Ikeda M."/>
            <person name="Ikeno M."/>
            <person name="Ito K."/>
            <person name="Ito S."/>
            <person name="Ito T."/>
            <person name="Ito Y."/>
            <person name="Ito Y."/>
            <person name="Iwabuchi A."/>
            <person name="Kamiya K."/>
            <person name="Karasawa W."/>
            <person name="Kurita K."/>
            <person name="Katagiri S."/>
            <person name="Kikuta A."/>
            <person name="Kobayashi H."/>
            <person name="Kobayashi N."/>
            <person name="Machita K."/>
            <person name="Maehara T."/>
            <person name="Masukawa M."/>
            <person name="Mizubayashi T."/>
            <person name="Mukai Y."/>
            <person name="Nagasaki H."/>
            <person name="Nagata Y."/>
            <person name="Naito S."/>
            <person name="Nakashima M."/>
            <person name="Nakama Y."/>
            <person name="Nakamichi Y."/>
            <person name="Nakamura M."/>
            <person name="Meguro A."/>
            <person name="Negishi M."/>
            <person name="Ohta I."/>
            <person name="Ohta T."/>
            <person name="Okamoto M."/>
            <person name="Ono N."/>
            <person name="Saji S."/>
            <person name="Sakaguchi M."/>
            <person name="Sakai K."/>
            <person name="Shibata M."/>
            <person name="Shimokawa T."/>
            <person name="Song J."/>
            <person name="Takazaki Y."/>
            <person name="Terasawa K."/>
            <person name="Tsugane M."/>
            <person name="Tsuji K."/>
            <person name="Ueda S."/>
            <person name="Waki K."/>
            <person name="Yamagata H."/>
            <person name="Yamamoto M."/>
            <person name="Yamamoto S."/>
            <person name="Yamane H."/>
            <person name="Yoshiki S."/>
            <person name="Yoshihara R."/>
            <person name="Yukawa K."/>
            <person name="Zhong H."/>
            <person name="Yano M."/>
            <person name="Yuan Q."/>
            <person name="Ouyang S."/>
            <person name="Liu J."/>
            <person name="Jones K.M."/>
            <person name="Gansberger K."/>
            <person name="Moffat K."/>
            <person name="Hill J."/>
            <person name="Bera J."/>
            <person name="Fadrosh D."/>
            <person name="Jin S."/>
            <person name="Johri S."/>
            <person name="Kim M."/>
            <person name="Overton L."/>
            <person name="Reardon M."/>
            <person name="Tsitrin T."/>
            <person name="Vuong H."/>
            <person name="Weaver B."/>
            <person name="Ciecko A."/>
            <person name="Tallon L."/>
            <person name="Jackson J."/>
            <person name="Pai G."/>
            <person name="Aken S.V."/>
            <person name="Utterback T."/>
            <person name="Reidmuller S."/>
            <person name="Feldblyum T."/>
            <person name="Hsiao J."/>
            <person name="Zismann V."/>
            <person name="Iobst S."/>
            <person name="de Vazeille A.R."/>
            <person name="Buell C.R."/>
            <person name="Ying K."/>
            <person name="Li Y."/>
            <person name="Lu T."/>
            <person name="Huang Y."/>
            <person name="Zhao Q."/>
            <person name="Feng Q."/>
            <person name="Zhang L."/>
            <person name="Zhu J."/>
            <person name="Weng Q."/>
            <person name="Mu J."/>
            <person name="Lu Y."/>
            <person name="Fan D."/>
            <person name="Liu Y."/>
            <person name="Guan J."/>
            <person name="Zhang Y."/>
            <person name="Yu S."/>
            <person name="Liu X."/>
            <person name="Zhang Y."/>
            <person name="Hong G."/>
            <person name="Han B."/>
            <person name="Choisne N."/>
            <person name="Demange N."/>
            <person name="Orjeda G."/>
            <person name="Samain S."/>
            <person name="Cattolico L."/>
            <person name="Pelletier E."/>
            <person name="Couloux A."/>
            <person name="Segurens B."/>
            <person name="Wincker P."/>
            <person name="D'Hont A."/>
            <person name="Scarpelli C."/>
            <person name="Weissenbach J."/>
            <person name="Salanoubat M."/>
            <person name="Quetier F."/>
            <person name="Yu Y."/>
            <person name="Kim H.R."/>
            <person name="Rambo T."/>
            <person name="Currie J."/>
            <person name="Collura K."/>
            <person name="Luo M."/>
            <person name="Yang T."/>
            <person name="Ammiraju J.S.S."/>
            <person name="Engler F."/>
            <person name="Soderlund C."/>
            <person name="Wing R.A."/>
            <person name="Palmer L.E."/>
            <person name="de la Bastide M."/>
            <person name="Spiegel L."/>
            <person name="Nascimento L."/>
            <person name="Zutavern T."/>
            <person name="O'Shaughnessy A."/>
            <person name="Dike S."/>
            <person name="Dedhia N."/>
            <person name="Preston R."/>
            <person name="Balija V."/>
            <person name="McCombie W.R."/>
            <person name="Chow T."/>
            <person name="Chen H."/>
            <person name="Chung M."/>
            <person name="Chen C."/>
            <person name="Shaw J."/>
            <person name="Wu H."/>
            <person name="Hsiao K."/>
            <person name="Chao Y."/>
            <person name="Chu M."/>
            <person name="Cheng C."/>
            <person name="Hour A."/>
            <person name="Lee P."/>
            <person name="Lin S."/>
            <person name="Lin Y."/>
            <person name="Liou J."/>
            <person name="Liu S."/>
            <person name="Hsing Y."/>
            <person name="Raghuvanshi S."/>
            <person name="Mohanty A."/>
            <person name="Bharti A.K."/>
            <person name="Gaur A."/>
            <person name="Gupta V."/>
            <person name="Kumar D."/>
            <person name="Ravi V."/>
            <person name="Vij S."/>
            <person name="Kapur A."/>
            <person name="Khurana P."/>
            <person name="Khurana P."/>
            <person name="Khurana J.P."/>
            <person name="Tyagi A.K."/>
            <person name="Gaikwad K."/>
            <person name="Singh A."/>
            <person name="Dalal V."/>
            <person name="Srivastava S."/>
            <person name="Dixit A."/>
            <person name="Pal A.K."/>
            <person name="Ghazi I.A."/>
            <person name="Yadav M."/>
            <person name="Pandit A."/>
            <person name="Bhargava A."/>
            <person name="Sureshbabu K."/>
            <person name="Batra K."/>
            <person name="Sharma T.R."/>
            <person name="Mohapatra T."/>
            <person name="Singh N.K."/>
            <person name="Messing J."/>
            <person name="Nelson A.B."/>
            <person name="Fuks G."/>
            <person name="Kavchok S."/>
            <person name="Keizer G."/>
            <person name="Linton E."/>
            <person name="Llaca V."/>
            <person name="Song R."/>
            <person name="Tanyolac B."/>
            <person name="Young S."/>
            <person name="Ho-Il K."/>
            <person name="Hahn J.H."/>
            <person name="Sangsakoo G."/>
            <person name="Vanavichit A."/>
            <person name="de Mattos Luiz.A.T."/>
            <person name="Zimmer P.D."/>
            <person name="Malone G."/>
            <person name="Dellagostin O."/>
            <person name="de Oliveira A.C."/>
            <person name="Bevan M."/>
            <person name="Bancroft I."/>
            <person name="Minx P."/>
            <person name="Cordum H."/>
            <person name="Wilson R."/>
            <person name="Cheng Z."/>
            <person name="Jin W."/>
            <person name="Jiang J."/>
            <person name="Leong S.A."/>
            <person name="Iwama H."/>
            <person name="Gojobori T."/>
            <person name="Itoh T."/>
            <person name="Niimura Y."/>
            <person name="Fujii Y."/>
            <person name="Habara T."/>
            <person name="Sakai H."/>
            <person name="Sato Y."/>
            <person name="Wilson G."/>
            <person name="Kumar K."/>
            <person name="McCouch S."/>
            <person name="Juretic N."/>
            <person name="Hoen D."/>
            <person name="Wright S."/>
            <person name="Bruskiewich R."/>
            <person name="Bureau T."/>
            <person name="Miyao A."/>
            <person name="Hirochika H."/>
            <person name="Nishikawa T."/>
            <person name="Kadowaki K."/>
            <person name="Sugiura M."/>
            <person name="Burr B."/>
            <person name="Sasaki T."/>
        </authorList>
    </citation>
    <scope>NUCLEOTIDE SEQUENCE [LARGE SCALE GENOMIC DNA]</scope>
    <source>
        <strain evidence="3">cv. Nipponbare</strain>
    </source>
</reference>
<gene>
    <name evidence="2" type="primary">P0612G07.18</name>
</gene>
<sequence>MEAVGRRGPGEEGRERRRFGGGVRRWRARSPRAPPAARLARLREEGRPVGGEEASELRRERRSDSFRPTTGDADDDAGARGPTPMAVGDAATAVSTLSCRAPRPRRSSEVMARHGGVGADATAAVARTTQPTGISRRRGRHEHHQGPSGAEEPVPVQEEQNAGDRGGTTH</sequence>
<name>Q5Z5Z9_ORYSJ</name>